<protein>
    <submittedName>
        <fullName evidence="1">Uncharacterized protein</fullName>
    </submittedName>
</protein>
<evidence type="ECO:0000313" key="2">
    <source>
        <dbReference type="Proteomes" id="UP000018502"/>
    </source>
</evidence>
<dbReference type="AlphaFoldDB" id="A0A829MAT3"/>
<organism evidence="1 2">
    <name type="scientific">Mycobacteroides abscessus MAB_091912_2446</name>
    <dbReference type="NCBI Taxonomy" id="1335414"/>
    <lineage>
        <taxon>Bacteria</taxon>
        <taxon>Bacillati</taxon>
        <taxon>Actinomycetota</taxon>
        <taxon>Actinomycetes</taxon>
        <taxon>Mycobacteriales</taxon>
        <taxon>Mycobacteriaceae</taxon>
        <taxon>Mycobacteroides</taxon>
        <taxon>Mycobacteroides abscessus</taxon>
    </lineage>
</organism>
<gene>
    <name evidence="1" type="ORF">L833_0610</name>
</gene>
<proteinExistence type="predicted"/>
<sequence>MGYLHRVLRRMLDELTCRFVCGLVPSAAKGAQYAEHPAKARMVRSTR</sequence>
<accession>A0A829MAT3</accession>
<dbReference type="Proteomes" id="UP000018502">
    <property type="component" value="Unassembled WGS sequence"/>
</dbReference>
<dbReference type="EMBL" id="AYTF01000001">
    <property type="protein sequence ID" value="ESV63234.1"/>
    <property type="molecule type" value="Genomic_DNA"/>
</dbReference>
<name>A0A829MAT3_9MYCO</name>
<comment type="caution">
    <text evidence="1">The sequence shown here is derived from an EMBL/GenBank/DDBJ whole genome shotgun (WGS) entry which is preliminary data.</text>
</comment>
<reference evidence="1 2" key="1">
    <citation type="journal article" date="2014" name="Emerg. Infect. Dis.">
        <title>High-level Relatedness among Mycobacterium abscessus subsp. massiliense Strains from Widely Separated Outbreaks.</title>
        <authorList>
            <person name="Tettelin H."/>
            <person name="Davidson R.M."/>
            <person name="Agrawal S."/>
            <person name="Aitken M.L."/>
            <person name="Shallom S."/>
            <person name="Hasan N.A."/>
            <person name="Strong M."/>
            <person name="Nogueira de Moura V.C."/>
            <person name="De Groote M.A."/>
            <person name="Duarte R.S."/>
            <person name="Hine E."/>
            <person name="Parankush S."/>
            <person name="Su Q."/>
            <person name="Daugherty S.C."/>
            <person name="Fraser C.M."/>
            <person name="Brown-Elliott B.A."/>
            <person name="Wallace R.J.Jr."/>
            <person name="Holland S.M."/>
            <person name="Sampaio E.P."/>
            <person name="Olivier K.N."/>
            <person name="Jackson M."/>
            <person name="Zelazny A.M."/>
        </authorList>
    </citation>
    <scope>NUCLEOTIDE SEQUENCE [LARGE SCALE GENOMIC DNA]</scope>
    <source>
        <strain evidence="1 2">MAB_091912_2446</strain>
    </source>
</reference>
<evidence type="ECO:0000313" key="1">
    <source>
        <dbReference type="EMBL" id="ESV63234.1"/>
    </source>
</evidence>